<evidence type="ECO:0000313" key="3">
    <source>
        <dbReference type="Proteomes" id="UP001286313"/>
    </source>
</evidence>
<proteinExistence type="predicted"/>
<keyword evidence="3" id="KW-1185">Reference proteome</keyword>
<sequence length="289" mass="31028">MWKREEVKERGGREGLGKESQRKRGDHDEEGGREGAGGGVRNRGGIDTRGRGRGYVCSDCGSVRGRGGRTDGDYVDDNSSGPCRFATALHPLVTGCSHHFIPILFSPSDPVLSPSALPSSLSPHPPPFLLPFPSPLHQPTFSHPSPLPPTYVPSPIPPISFLSRLPTFILLSSPLPPPNLLPSPSPPPPPYLPPPILSSPPLPFSFPHPSRSHIKRCSAVVAGGNLSEWLSGPANSVDKITRAQDCCLAYNARSLSLQPTNLPHSLIPLYSPRQLLHSCIHSSLLSPPR</sequence>
<dbReference type="EMBL" id="JAWQEG010003201">
    <property type="protein sequence ID" value="KAK3867427.1"/>
    <property type="molecule type" value="Genomic_DNA"/>
</dbReference>
<reference evidence="2" key="1">
    <citation type="submission" date="2023-10" db="EMBL/GenBank/DDBJ databases">
        <title>Genome assemblies of two species of porcelain crab, Petrolisthes cinctipes and Petrolisthes manimaculis (Anomura: Porcellanidae).</title>
        <authorList>
            <person name="Angst P."/>
        </authorList>
    </citation>
    <scope>NUCLEOTIDE SEQUENCE</scope>
    <source>
        <strain evidence="2">PB745_01</strain>
        <tissue evidence="2">Gill</tissue>
    </source>
</reference>
<dbReference type="Proteomes" id="UP001286313">
    <property type="component" value="Unassembled WGS sequence"/>
</dbReference>
<accession>A0AAE1K9A5</accession>
<comment type="caution">
    <text evidence="2">The sequence shown here is derived from an EMBL/GenBank/DDBJ whole genome shotgun (WGS) entry which is preliminary data.</text>
</comment>
<evidence type="ECO:0000313" key="2">
    <source>
        <dbReference type="EMBL" id="KAK3867427.1"/>
    </source>
</evidence>
<evidence type="ECO:0000256" key="1">
    <source>
        <dbReference type="SAM" id="MobiDB-lite"/>
    </source>
</evidence>
<feature type="compositionally biased region" description="Basic and acidic residues" evidence="1">
    <location>
        <begin position="1"/>
        <end position="33"/>
    </location>
</feature>
<dbReference type="AlphaFoldDB" id="A0AAE1K9A5"/>
<gene>
    <name evidence="2" type="ORF">Pcinc_027122</name>
</gene>
<protein>
    <submittedName>
        <fullName evidence="2">Uncharacterized protein</fullName>
    </submittedName>
</protein>
<organism evidence="2 3">
    <name type="scientific">Petrolisthes cinctipes</name>
    <name type="common">Flat porcelain crab</name>
    <dbReference type="NCBI Taxonomy" id="88211"/>
    <lineage>
        <taxon>Eukaryota</taxon>
        <taxon>Metazoa</taxon>
        <taxon>Ecdysozoa</taxon>
        <taxon>Arthropoda</taxon>
        <taxon>Crustacea</taxon>
        <taxon>Multicrustacea</taxon>
        <taxon>Malacostraca</taxon>
        <taxon>Eumalacostraca</taxon>
        <taxon>Eucarida</taxon>
        <taxon>Decapoda</taxon>
        <taxon>Pleocyemata</taxon>
        <taxon>Anomura</taxon>
        <taxon>Galatheoidea</taxon>
        <taxon>Porcellanidae</taxon>
        <taxon>Petrolisthes</taxon>
    </lineage>
</organism>
<dbReference type="PRINTS" id="PR01217">
    <property type="entry name" value="PRICHEXTENSN"/>
</dbReference>
<name>A0AAE1K9A5_PETCI</name>
<feature type="region of interest" description="Disordered" evidence="1">
    <location>
        <begin position="1"/>
        <end position="48"/>
    </location>
</feature>